<evidence type="ECO:0000313" key="1">
    <source>
        <dbReference type="EMBL" id="HDX30136.1"/>
    </source>
</evidence>
<dbReference type="AlphaFoldDB" id="A0A7C1FF50"/>
<accession>A0A7C1FF50</accession>
<sequence>MTQQDDRTTLWRLLGDLPPRNQPIRARLVWRRNCGTYWLERLTLDLNGLEPVPAYFACPKGDSPFPAVLYNHAHGGEYEIGKEELVAGRAALQKPPYAEALTEQGYAVLCIDHWLFGERRGRTESELFKLMLWRGQVLWGMMVYDSIRALDYLCTRPEVNASRIATLGLSMGSTMAWWVAALDERIQVCVDLCCLTDFDALVESRGLDGHGIYYYVPSLLKYFTTARINALIAPRPHLALAGDLDPLTPRAGLDRIDAELRCVYAAAGAPEAWAMVRYPIGHYETAEIRAEVLAFLHKWL</sequence>
<dbReference type="InterPro" id="IPR025890">
    <property type="entry name" value="Abhydrolase_bac"/>
</dbReference>
<dbReference type="Gene3D" id="3.40.50.1820">
    <property type="entry name" value="alpha/beta hydrolase"/>
    <property type="match status" value="1"/>
</dbReference>
<dbReference type="GO" id="GO:0016787">
    <property type="term" value="F:hydrolase activity"/>
    <property type="evidence" value="ECO:0007669"/>
    <property type="project" value="UniProtKB-KW"/>
</dbReference>
<proteinExistence type="predicted"/>
<keyword evidence="1" id="KW-0378">Hydrolase</keyword>
<dbReference type="Pfam" id="PF12715">
    <property type="entry name" value="Abhydrolase_7"/>
    <property type="match status" value="1"/>
</dbReference>
<reference evidence="1" key="1">
    <citation type="journal article" date="2020" name="mSystems">
        <title>Genome- and Community-Level Interaction Insights into Carbon Utilization and Element Cycling Functions of Hydrothermarchaeota in Hydrothermal Sediment.</title>
        <authorList>
            <person name="Zhou Z."/>
            <person name="Liu Y."/>
            <person name="Xu W."/>
            <person name="Pan J."/>
            <person name="Luo Z.H."/>
            <person name="Li M."/>
        </authorList>
    </citation>
    <scope>NUCLEOTIDE SEQUENCE [LARGE SCALE GENOMIC DNA]</scope>
    <source>
        <strain evidence="1">SpSt-289</strain>
    </source>
</reference>
<comment type="caution">
    <text evidence="1">The sequence shown here is derived from an EMBL/GenBank/DDBJ whole genome shotgun (WGS) entry which is preliminary data.</text>
</comment>
<gene>
    <name evidence="1" type="ORF">ENQ20_01430</name>
</gene>
<dbReference type="PANTHER" id="PTHR47381">
    <property type="entry name" value="ALPHA/BETA-HYDROLASES SUPERFAMILY PROTEIN"/>
    <property type="match status" value="1"/>
</dbReference>
<protein>
    <submittedName>
        <fullName evidence="1">Alpha/beta hydrolase</fullName>
    </submittedName>
</protein>
<organism evidence="1">
    <name type="scientific">Caldilinea aerophila</name>
    <dbReference type="NCBI Taxonomy" id="133453"/>
    <lineage>
        <taxon>Bacteria</taxon>
        <taxon>Bacillati</taxon>
        <taxon>Chloroflexota</taxon>
        <taxon>Caldilineae</taxon>
        <taxon>Caldilineales</taxon>
        <taxon>Caldilineaceae</taxon>
        <taxon>Caldilinea</taxon>
    </lineage>
</organism>
<dbReference type="InterPro" id="IPR029058">
    <property type="entry name" value="AB_hydrolase_fold"/>
</dbReference>
<dbReference type="EMBL" id="DSMG01000017">
    <property type="protein sequence ID" value="HDX30136.1"/>
    <property type="molecule type" value="Genomic_DNA"/>
</dbReference>
<name>A0A7C1FF50_9CHLR</name>
<dbReference type="SUPFAM" id="SSF53474">
    <property type="entry name" value="alpha/beta-Hydrolases"/>
    <property type="match status" value="1"/>
</dbReference>
<dbReference type="PANTHER" id="PTHR47381:SF3">
    <property type="entry name" value="ALPHA_BETA-HYDROLASES SUPERFAMILY PROTEIN"/>
    <property type="match status" value="1"/>
</dbReference>